<gene>
    <name evidence="4" type="ordered locus">CJA_2248</name>
</gene>
<feature type="domain" description="Nitroreductase" evidence="3">
    <location>
        <begin position="14"/>
        <end position="159"/>
    </location>
</feature>
<dbReference type="Proteomes" id="UP000001036">
    <property type="component" value="Chromosome"/>
</dbReference>
<dbReference type="KEGG" id="cja:CJA_2248"/>
<keyword evidence="2" id="KW-0560">Oxidoreductase</keyword>
<accession>B3PJD6</accession>
<dbReference type="STRING" id="498211.CJA_2248"/>
<evidence type="ECO:0000259" key="3">
    <source>
        <dbReference type="Pfam" id="PF00881"/>
    </source>
</evidence>
<protein>
    <submittedName>
        <fullName evidence="4">Nitroreductase family protein</fullName>
    </submittedName>
</protein>
<dbReference type="SUPFAM" id="SSF55469">
    <property type="entry name" value="FMN-dependent nitroreductase-like"/>
    <property type="match status" value="1"/>
</dbReference>
<evidence type="ECO:0000256" key="2">
    <source>
        <dbReference type="ARBA" id="ARBA00023002"/>
    </source>
</evidence>
<evidence type="ECO:0000313" key="5">
    <source>
        <dbReference type="Proteomes" id="UP000001036"/>
    </source>
</evidence>
<dbReference type="GO" id="GO:0016491">
    <property type="term" value="F:oxidoreductase activity"/>
    <property type="evidence" value="ECO:0007669"/>
    <property type="project" value="UniProtKB-KW"/>
</dbReference>
<proteinExistence type="inferred from homology"/>
<dbReference type="Gene3D" id="3.40.109.10">
    <property type="entry name" value="NADH Oxidase"/>
    <property type="match status" value="1"/>
</dbReference>
<dbReference type="eggNOG" id="COG0778">
    <property type="taxonomic scope" value="Bacteria"/>
</dbReference>
<dbReference type="PANTHER" id="PTHR43673">
    <property type="entry name" value="NAD(P)H NITROREDUCTASE YDGI-RELATED"/>
    <property type="match status" value="1"/>
</dbReference>
<dbReference type="HOGENOM" id="CLU_070764_6_0_6"/>
<sequence>MRIPDYEVHPIFVARWSPRSFSNEVIDDATLFSLFEAARWAPSGNNSQPWRFIYARRDSIHWDSFADLLNEKNRLWASKASALVILVSKTTHVRKGASEATPLRNHSLDAGAAWANLALQAEFLGWKTHAIGGFDREKARELLQVPAGFQVELAIAVGKQGDATSLAEEFLERERPTPRNPVNSFTAEGIFSFADDLAVREVVSR</sequence>
<dbReference type="EMBL" id="CP000934">
    <property type="protein sequence ID" value="ACE85724.1"/>
    <property type="molecule type" value="Genomic_DNA"/>
</dbReference>
<dbReference type="PANTHER" id="PTHR43673:SF10">
    <property type="entry name" value="NADH DEHYDROGENASE_NAD(P)H NITROREDUCTASE XCC3605-RELATED"/>
    <property type="match status" value="1"/>
</dbReference>
<reference evidence="4 5" key="1">
    <citation type="journal article" date="2008" name="J. Bacteriol.">
        <title>Insights into plant cell wall degradation from the genome sequence of the soil bacterium Cellvibrio japonicus.</title>
        <authorList>
            <person name="Deboy R.T."/>
            <person name="Mongodin E.F."/>
            <person name="Fouts D.E."/>
            <person name="Tailford L.E."/>
            <person name="Khouri H."/>
            <person name="Emerson J.B."/>
            <person name="Mohamoud Y."/>
            <person name="Watkins K."/>
            <person name="Henrissat B."/>
            <person name="Gilbert H.J."/>
            <person name="Nelson K.E."/>
        </authorList>
    </citation>
    <scope>NUCLEOTIDE SEQUENCE [LARGE SCALE GENOMIC DNA]</scope>
    <source>
        <strain evidence="4 5">Ueda107</strain>
    </source>
</reference>
<name>B3PJD6_CELJU</name>
<dbReference type="AlphaFoldDB" id="B3PJD6"/>
<organism evidence="4 5">
    <name type="scientific">Cellvibrio japonicus (strain Ueda107)</name>
    <name type="common">Pseudomonas fluorescens subsp. cellulosa</name>
    <dbReference type="NCBI Taxonomy" id="498211"/>
    <lineage>
        <taxon>Bacteria</taxon>
        <taxon>Pseudomonadati</taxon>
        <taxon>Pseudomonadota</taxon>
        <taxon>Gammaproteobacteria</taxon>
        <taxon>Cellvibrionales</taxon>
        <taxon>Cellvibrionaceae</taxon>
        <taxon>Cellvibrio</taxon>
    </lineage>
</organism>
<dbReference type="CDD" id="cd02138">
    <property type="entry name" value="TdsD-like"/>
    <property type="match status" value="1"/>
</dbReference>
<dbReference type="InterPro" id="IPR000415">
    <property type="entry name" value="Nitroreductase-like"/>
</dbReference>
<keyword evidence="5" id="KW-1185">Reference proteome</keyword>
<evidence type="ECO:0000256" key="1">
    <source>
        <dbReference type="ARBA" id="ARBA00007118"/>
    </source>
</evidence>
<dbReference type="InterPro" id="IPR029479">
    <property type="entry name" value="Nitroreductase"/>
</dbReference>
<evidence type="ECO:0000313" key="4">
    <source>
        <dbReference type="EMBL" id="ACE85724.1"/>
    </source>
</evidence>
<dbReference type="Pfam" id="PF00881">
    <property type="entry name" value="Nitroreductase"/>
    <property type="match status" value="1"/>
</dbReference>
<comment type="similarity">
    <text evidence="1">Belongs to the nitroreductase family.</text>
</comment>